<accession>A0A2P7RC00</accession>
<organism evidence="1 2">
    <name type="scientific">Zobellella endophytica</name>
    <dbReference type="NCBI Taxonomy" id="2116700"/>
    <lineage>
        <taxon>Bacteria</taxon>
        <taxon>Pseudomonadati</taxon>
        <taxon>Pseudomonadota</taxon>
        <taxon>Gammaproteobacteria</taxon>
        <taxon>Aeromonadales</taxon>
        <taxon>Aeromonadaceae</taxon>
        <taxon>Zobellella</taxon>
    </lineage>
</organism>
<gene>
    <name evidence="1" type="ORF">C7H85_02305</name>
</gene>
<reference evidence="1 2" key="1">
    <citation type="submission" date="2018-03" db="EMBL/GenBank/DDBJ databases">
        <title>The draft genome of Zobellella sp. 59N8.</title>
        <authorList>
            <person name="Liu L."/>
            <person name="Li L."/>
            <person name="Zhang X."/>
            <person name="Liang L."/>
            <person name="Wang T."/>
        </authorList>
    </citation>
    <scope>NUCLEOTIDE SEQUENCE [LARGE SCALE GENOMIC DNA]</scope>
    <source>
        <strain evidence="1 2">59N8</strain>
    </source>
</reference>
<dbReference type="RefSeq" id="WP_106728095.1">
    <property type="nucleotide sequence ID" value="NZ_PXYG01000001.1"/>
</dbReference>
<keyword evidence="2" id="KW-1185">Reference proteome</keyword>
<dbReference type="OrthoDB" id="5599828at2"/>
<protein>
    <submittedName>
        <fullName evidence="1">Uncharacterized protein</fullName>
    </submittedName>
</protein>
<evidence type="ECO:0000313" key="2">
    <source>
        <dbReference type="Proteomes" id="UP000240243"/>
    </source>
</evidence>
<dbReference type="Proteomes" id="UP000240243">
    <property type="component" value="Unassembled WGS sequence"/>
</dbReference>
<dbReference type="EMBL" id="PXYG01000001">
    <property type="protein sequence ID" value="PSJ47682.1"/>
    <property type="molecule type" value="Genomic_DNA"/>
</dbReference>
<sequence length="156" mass="17499">MKLHLWVLLWLPLAGCASQQERALMRLNEVAERVLAQECARPQLSYRAVENAHVSGLVDEVETLRCPGLEAQTYLSEAAANPRGMPIYLHVFAPHPALPGFMNIGAGAEGVIEVLGRPARQDARQLRYQSGETTDSVTFRLRGNRIGAIRWEWYFD</sequence>
<proteinExistence type="predicted"/>
<name>A0A2P7RC00_9GAMM</name>
<dbReference type="AlphaFoldDB" id="A0A2P7RC00"/>
<comment type="caution">
    <text evidence="1">The sequence shown here is derived from an EMBL/GenBank/DDBJ whole genome shotgun (WGS) entry which is preliminary data.</text>
</comment>
<evidence type="ECO:0000313" key="1">
    <source>
        <dbReference type="EMBL" id="PSJ47682.1"/>
    </source>
</evidence>